<feature type="transmembrane region" description="Helical" evidence="7">
    <location>
        <begin position="276"/>
        <end position="297"/>
    </location>
</feature>
<dbReference type="InterPro" id="IPR017475">
    <property type="entry name" value="EPS_sugar_tfrase"/>
</dbReference>
<protein>
    <recommendedName>
        <fullName evidence="8">Bacterial sugar transferase domain-containing protein</fullName>
    </recommendedName>
</protein>
<feature type="domain" description="Bacterial sugar transferase" evidence="8">
    <location>
        <begin position="271"/>
        <end position="462"/>
    </location>
</feature>
<feature type="transmembrane region" description="Helical" evidence="7">
    <location>
        <begin position="7"/>
        <end position="30"/>
    </location>
</feature>
<accession>A0A2N1UNN6</accession>
<keyword evidence="5 7" id="KW-1133">Transmembrane helix</keyword>
<dbReference type="GO" id="GO:0016020">
    <property type="term" value="C:membrane"/>
    <property type="evidence" value="ECO:0007669"/>
    <property type="project" value="UniProtKB-SubCell"/>
</dbReference>
<comment type="similarity">
    <text evidence="2">Belongs to the bacterial sugar transferase family.</text>
</comment>
<comment type="subcellular location">
    <subcellularLocation>
        <location evidence="1">Membrane</location>
        <topology evidence="1">Multi-pass membrane protein</topology>
    </subcellularLocation>
</comment>
<feature type="transmembrane region" description="Helical" evidence="7">
    <location>
        <begin position="85"/>
        <end position="105"/>
    </location>
</feature>
<name>A0A2N1UNN6_9BACT</name>
<reference evidence="9 10" key="1">
    <citation type="journal article" date="2017" name="ISME J.">
        <title>Potential for microbial H2 and metal transformations associated with novel bacteria and archaea in deep terrestrial subsurface sediments.</title>
        <authorList>
            <person name="Hernsdorf A.W."/>
            <person name="Amano Y."/>
            <person name="Miyakawa K."/>
            <person name="Ise K."/>
            <person name="Suzuki Y."/>
            <person name="Anantharaman K."/>
            <person name="Probst A."/>
            <person name="Burstein D."/>
            <person name="Thomas B.C."/>
            <person name="Banfield J.F."/>
        </authorList>
    </citation>
    <scope>NUCLEOTIDE SEQUENCE [LARGE SCALE GENOMIC DNA]</scope>
    <source>
        <strain evidence="9">HGW-Kuenenbacteria-1</strain>
    </source>
</reference>
<keyword evidence="3" id="KW-0808">Transferase</keyword>
<dbReference type="Pfam" id="PF02397">
    <property type="entry name" value="Bac_transf"/>
    <property type="match status" value="1"/>
</dbReference>
<evidence type="ECO:0000256" key="5">
    <source>
        <dbReference type="ARBA" id="ARBA00022989"/>
    </source>
</evidence>
<dbReference type="PANTHER" id="PTHR30576:SF0">
    <property type="entry name" value="UNDECAPRENYL-PHOSPHATE N-ACETYLGALACTOSAMINYL 1-PHOSPHATE TRANSFERASE-RELATED"/>
    <property type="match status" value="1"/>
</dbReference>
<dbReference type="EMBL" id="PGYQ01000006">
    <property type="protein sequence ID" value="PKL72387.1"/>
    <property type="molecule type" value="Genomic_DNA"/>
</dbReference>
<feature type="transmembrane region" description="Helical" evidence="7">
    <location>
        <begin position="50"/>
        <end position="73"/>
    </location>
</feature>
<evidence type="ECO:0000256" key="7">
    <source>
        <dbReference type="SAM" id="Phobius"/>
    </source>
</evidence>
<evidence type="ECO:0000256" key="1">
    <source>
        <dbReference type="ARBA" id="ARBA00004141"/>
    </source>
</evidence>
<evidence type="ECO:0000256" key="4">
    <source>
        <dbReference type="ARBA" id="ARBA00022692"/>
    </source>
</evidence>
<feature type="transmembrane region" description="Helical" evidence="7">
    <location>
        <begin position="111"/>
        <end position="134"/>
    </location>
</feature>
<evidence type="ECO:0000256" key="6">
    <source>
        <dbReference type="ARBA" id="ARBA00023136"/>
    </source>
</evidence>
<keyword evidence="4 7" id="KW-0812">Transmembrane</keyword>
<dbReference type="InterPro" id="IPR003362">
    <property type="entry name" value="Bact_transf"/>
</dbReference>
<keyword evidence="6 7" id="KW-0472">Membrane</keyword>
<dbReference type="Proteomes" id="UP000233414">
    <property type="component" value="Unassembled WGS sequence"/>
</dbReference>
<evidence type="ECO:0000256" key="2">
    <source>
        <dbReference type="ARBA" id="ARBA00006464"/>
    </source>
</evidence>
<evidence type="ECO:0000313" key="10">
    <source>
        <dbReference type="Proteomes" id="UP000233414"/>
    </source>
</evidence>
<sequence length="467" mass="54820">MKKIELFFAVILIPIDFLMILLAGTTAYFLRFETFLKDIYPATSIWTYKVYLGLMFILALIWVIVFALGKLYNIYNIRRKISDEFLKIFSAVSIGMIIIIIYIFFYKELFASRFLVLSIWILSIFYIFIGRLLIRFLQKCLYKFNYGIHRIIIIGEKREAENIASELYKKPTLGYKIVDRIKNINQNDLENQLLKIKESLNVDEIIQADTNLSKEINQQIMEFCKEHHLIFKYAADLFNAQTSNIEIDTIAGIPIIEIKKTTLDGWGRIIKRIFDIIGSFILIVIFSFPMALTAIAIKIDSKGPIFFKYKRVGQKGQPFTYFKFRSMIDKAHDLRYTKEWLEKNIRNDGPMIKFENDPRVTKVGKFIRKLSVDELAELFLVFIGKMSLVGPRPHEIEEVEKYQKHHKRLLDIKPGMTGMSQVSGRSDLDFEEEVRLDTYYIENWSLLLDLKILFKTPLAVFKNRKTS</sequence>
<dbReference type="AlphaFoldDB" id="A0A2N1UNN6"/>
<comment type="caution">
    <text evidence="9">The sequence shown here is derived from an EMBL/GenBank/DDBJ whole genome shotgun (WGS) entry which is preliminary data.</text>
</comment>
<proteinExistence type="inferred from homology"/>
<dbReference type="Pfam" id="PF13727">
    <property type="entry name" value="CoA_binding_3"/>
    <property type="match status" value="1"/>
</dbReference>
<organism evidence="9 10">
    <name type="scientific">Candidatus Kuenenbacteria bacterium HGW-Kuenenbacteria-1</name>
    <dbReference type="NCBI Taxonomy" id="2013812"/>
    <lineage>
        <taxon>Bacteria</taxon>
        <taxon>Candidatus Kueneniibacteriota</taxon>
    </lineage>
</organism>
<evidence type="ECO:0000259" key="8">
    <source>
        <dbReference type="Pfam" id="PF02397"/>
    </source>
</evidence>
<dbReference type="GO" id="GO:0016780">
    <property type="term" value="F:phosphotransferase activity, for other substituted phosphate groups"/>
    <property type="evidence" value="ECO:0007669"/>
    <property type="project" value="TreeGrafter"/>
</dbReference>
<gene>
    <name evidence="9" type="ORF">CVV26_01830</name>
</gene>
<evidence type="ECO:0000313" key="9">
    <source>
        <dbReference type="EMBL" id="PKL72387.1"/>
    </source>
</evidence>
<dbReference type="PANTHER" id="PTHR30576">
    <property type="entry name" value="COLANIC BIOSYNTHESIS UDP-GLUCOSE LIPID CARRIER TRANSFERASE"/>
    <property type="match status" value="1"/>
</dbReference>
<evidence type="ECO:0000256" key="3">
    <source>
        <dbReference type="ARBA" id="ARBA00022679"/>
    </source>
</evidence>
<dbReference type="NCBIfam" id="TIGR03025">
    <property type="entry name" value="EPS_sugtrans"/>
    <property type="match status" value="1"/>
</dbReference>
<dbReference type="Gene3D" id="3.40.50.720">
    <property type="entry name" value="NAD(P)-binding Rossmann-like Domain"/>
    <property type="match status" value="1"/>
</dbReference>